<dbReference type="InterPro" id="IPR052732">
    <property type="entry name" value="Cell-binding_unc_protein"/>
</dbReference>
<dbReference type="AlphaFoldDB" id="X0V1Q9"/>
<dbReference type="EMBL" id="BARS01023484">
    <property type="protein sequence ID" value="GAG12014.1"/>
    <property type="molecule type" value="Genomic_DNA"/>
</dbReference>
<accession>X0V1Q9</accession>
<proteinExistence type="predicted"/>
<organism evidence="1">
    <name type="scientific">marine sediment metagenome</name>
    <dbReference type="NCBI Taxonomy" id="412755"/>
    <lineage>
        <taxon>unclassified sequences</taxon>
        <taxon>metagenomes</taxon>
        <taxon>ecological metagenomes</taxon>
    </lineage>
</organism>
<dbReference type="PANTHER" id="PTHR43883:SF1">
    <property type="entry name" value="GLUCONOKINASE"/>
    <property type="match status" value="1"/>
</dbReference>
<feature type="non-terminal residue" evidence="1">
    <location>
        <position position="108"/>
    </location>
</feature>
<protein>
    <submittedName>
        <fullName evidence="1">Uncharacterized protein</fullName>
    </submittedName>
</protein>
<dbReference type="PANTHER" id="PTHR43883">
    <property type="entry name" value="SLR0207 PROTEIN"/>
    <property type="match status" value="1"/>
</dbReference>
<sequence>MSTGELPELIRGLLEPAAYPYAVGKVELVQTHISYVLLAGDFVYKIKKPVDFGFLDFTSLAKRRYYCRQEVILNRRLCPGAYQGVVRVAWQAGRLRLEGRGKAVEYAV</sequence>
<reference evidence="1" key="1">
    <citation type="journal article" date="2014" name="Front. Microbiol.">
        <title>High frequency of phylogenetically diverse reductive dehalogenase-homologous genes in deep subseafloor sedimentary metagenomes.</title>
        <authorList>
            <person name="Kawai M."/>
            <person name="Futagami T."/>
            <person name="Toyoda A."/>
            <person name="Takaki Y."/>
            <person name="Nishi S."/>
            <person name="Hori S."/>
            <person name="Arai W."/>
            <person name="Tsubouchi T."/>
            <person name="Morono Y."/>
            <person name="Uchiyama I."/>
            <person name="Ito T."/>
            <person name="Fujiyama A."/>
            <person name="Inagaki F."/>
            <person name="Takami H."/>
        </authorList>
    </citation>
    <scope>NUCLEOTIDE SEQUENCE</scope>
    <source>
        <strain evidence="1">Expedition CK06-06</strain>
    </source>
</reference>
<name>X0V1Q9_9ZZZZ</name>
<comment type="caution">
    <text evidence="1">The sequence shown here is derived from an EMBL/GenBank/DDBJ whole genome shotgun (WGS) entry which is preliminary data.</text>
</comment>
<gene>
    <name evidence="1" type="ORF">S01H1_37391</name>
</gene>
<evidence type="ECO:0000313" key="1">
    <source>
        <dbReference type="EMBL" id="GAG12014.1"/>
    </source>
</evidence>